<sequence>MPAKKPYITPQGYELLKKELDYLWLEKRPDVTAKVSWAASLGDRSENADYQYNKRLLAQIDRRIRYLRKVLNDLQVVEFNVQQEGRVFFGAYVEIEADDDESLMQLRIVGSEEIFGRSNYISVDAPMARALLGKSEGDDAVVHTPKGDRIWYVNKISYKCPDWFTEQEPHQIDHENMGEDEAPVGDEKELTPEELKKLEQSYLSTMVK</sequence>
<dbReference type="InterPro" id="IPR022691">
    <property type="entry name" value="Tscrpt_elong_fac_GreA/B_N"/>
</dbReference>
<comment type="function">
    <text evidence="4">Necessary for efficient RNA polymerase transcription elongation past template-encoded arresting sites. The arresting sites in DNA have the property of trapping a certain fraction of elongating RNA polymerases that pass through, resulting in locked ternary complexes. Cleavage of the nascent transcript by cleavage factors such as GreA or GreB allows the resumption of elongation from the new 3'terminus. GreB releases sequences of up to 9 nucleotides in length.</text>
</comment>
<organism evidence="8 9">
    <name type="scientific">Candidatus Anaerobiospirillum pullistercoris</name>
    <dbReference type="NCBI Taxonomy" id="2838452"/>
    <lineage>
        <taxon>Bacteria</taxon>
        <taxon>Pseudomonadati</taxon>
        <taxon>Pseudomonadota</taxon>
        <taxon>Gammaproteobacteria</taxon>
        <taxon>Aeromonadales</taxon>
        <taxon>Succinivibrionaceae</taxon>
        <taxon>Anaerobiospirillum</taxon>
    </lineage>
</organism>
<dbReference type="SUPFAM" id="SSF46557">
    <property type="entry name" value="GreA transcript cleavage protein, N-terminal domain"/>
    <property type="match status" value="1"/>
</dbReference>
<keyword evidence="8" id="KW-0251">Elongation factor</keyword>
<dbReference type="Pfam" id="PF03449">
    <property type="entry name" value="GreA_GreB_N"/>
    <property type="match status" value="1"/>
</dbReference>
<dbReference type="PANTHER" id="PTHR30437:SF6">
    <property type="entry name" value="TRANSCRIPTION ELONGATION FACTOR GREB"/>
    <property type="match status" value="1"/>
</dbReference>
<reference evidence="8" key="1">
    <citation type="journal article" date="2021" name="PeerJ">
        <title>Extensive microbial diversity within the chicken gut microbiome revealed by metagenomics and culture.</title>
        <authorList>
            <person name="Gilroy R."/>
            <person name="Ravi A."/>
            <person name="Getino M."/>
            <person name="Pursley I."/>
            <person name="Horton D.L."/>
            <person name="Alikhan N.F."/>
            <person name="Baker D."/>
            <person name="Gharbi K."/>
            <person name="Hall N."/>
            <person name="Watson M."/>
            <person name="Adriaenssens E.M."/>
            <person name="Foster-Nyarko E."/>
            <person name="Jarju S."/>
            <person name="Secka A."/>
            <person name="Antonio M."/>
            <person name="Oren A."/>
            <person name="Chaudhuri R.R."/>
            <person name="La Ragione R."/>
            <person name="Hildebrand F."/>
            <person name="Pallen M.J."/>
        </authorList>
    </citation>
    <scope>NUCLEOTIDE SEQUENCE</scope>
    <source>
        <strain evidence="8">USASDec5-558</strain>
    </source>
</reference>
<evidence type="ECO:0000259" key="7">
    <source>
        <dbReference type="Pfam" id="PF03449"/>
    </source>
</evidence>
<dbReference type="InterPro" id="IPR028624">
    <property type="entry name" value="Tscrpt_elong_fac_GreA/B"/>
</dbReference>
<evidence type="ECO:0000313" key="8">
    <source>
        <dbReference type="EMBL" id="HIX56637.1"/>
    </source>
</evidence>
<name>A0A9D1WD43_9GAMM</name>
<keyword evidence="8" id="KW-0648">Protein biosynthesis</keyword>
<evidence type="ECO:0000313" key="9">
    <source>
        <dbReference type="Proteomes" id="UP000886829"/>
    </source>
</evidence>
<dbReference type="InterPro" id="IPR036953">
    <property type="entry name" value="GreA/GreB_C_sf"/>
</dbReference>
<dbReference type="InterPro" id="IPR006358">
    <property type="entry name" value="Tscrpt_elong_fac_GreB"/>
</dbReference>
<dbReference type="FunFam" id="1.10.287.180:FF:000001">
    <property type="entry name" value="Transcription elongation factor GreA"/>
    <property type="match status" value="1"/>
</dbReference>
<proteinExistence type="inferred from homology"/>
<dbReference type="PROSITE" id="PS00829">
    <property type="entry name" value="GREAB_1"/>
    <property type="match status" value="1"/>
</dbReference>
<comment type="caution">
    <text evidence="8">The sequence shown here is derived from an EMBL/GenBank/DDBJ whole genome shotgun (WGS) entry which is preliminary data.</text>
</comment>
<feature type="compositionally biased region" description="Basic and acidic residues" evidence="5">
    <location>
        <begin position="185"/>
        <end position="195"/>
    </location>
</feature>
<keyword evidence="1 4" id="KW-0805">Transcription regulation</keyword>
<accession>A0A9D1WD43</accession>
<dbReference type="EMBL" id="DXEV01000082">
    <property type="protein sequence ID" value="HIX56637.1"/>
    <property type="molecule type" value="Genomic_DNA"/>
</dbReference>
<dbReference type="AlphaFoldDB" id="A0A9D1WD43"/>
<dbReference type="GO" id="GO:0003677">
    <property type="term" value="F:DNA binding"/>
    <property type="evidence" value="ECO:0007669"/>
    <property type="project" value="UniProtKB-UniRule"/>
</dbReference>
<dbReference type="GO" id="GO:0003746">
    <property type="term" value="F:translation elongation factor activity"/>
    <property type="evidence" value="ECO:0007669"/>
    <property type="project" value="UniProtKB-KW"/>
</dbReference>
<dbReference type="GO" id="GO:0032784">
    <property type="term" value="P:regulation of DNA-templated transcription elongation"/>
    <property type="evidence" value="ECO:0007669"/>
    <property type="project" value="UniProtKB-UniRule"/>
</dbReference>
<protein>
    <recommendedName>
        <fullName evidence="4">Transcription elongation factor GreB</fullName>
    </recommendedName>
    <alternativeName>
        <fullName evidence="4">Transcript cleavage factor GreB</fullName>
    </alternativeName>
</protein>
<dbReference type="InterPro" id="IPR018151">
    <property type="entry name" value="TF_GreA/GreB_CS"/>
</dbReference>
<evidence type="ECO:0000256" key="5">
    <source>
        <dbReference type="SAM" id="MobiDB-lite"/>
    </source>
</evidence>
<dbReference type="NCBIfam" id="NF002506">
    <property type="entry name" value="PRK01885.1"/>
    <property type="match status" value="1"/>
</dbReference>
<evidence type="ECO:0000259" key="6">
    <source>
        <dbReference type="Pfam" id="PF01272"/>
    </source>
</evidence>
<gene>
    <name evidence="4 8" type="primary">greB</name>
    <name evidence="8" type="ORF">H9850_04095</name>
</gene>
<feature type="domain" description="Transcription elongation factor GreA/GreB C-terminal" evidence="6">
    <location>
        <begin position="83"/>
        <end position="158"/>
    </location>
</feature>
<dbReference type="Gene3D" id="1.10.287.180">
    <property type="entry name" value="Transcription elongation factor, GreA/GreB, N-terminal domain"/>
    <property type="match status" value="1"/>
</dbReference>
<dbReference type="GO" id="GO:0006354">
    <property type="term" value="P:DNA-templated transcription elongation"/>
    <property type="evidence" value="ECO:0007669"/>
    <property type="project" value="TreeGrafter"/>
</dbReference>
<feature type="region of interest" description="Disordered" evidence="5">
    <location>
        <begin position="176"/>
        <end position="195"/>
    </location>
</feature>
<dbReference type="Proteomes" id="UP000886829">
    <property type="component" value="Unassembled WGS sequence"/>
</dbReference>
<dbReference type="PANTHER" id="PTHR30437">
    <property type="entry name" value="TRANSCRIPTION ELONGATION FACTOR GREA"/>
    <property type="match status" value="1"/>
</dbReference>
<evidence type="ECO:0000256" key="4">
    <source>
        <dbReference type="HAMAP-Rule" id="MF_00930"/>
    </source>
</evidence>
<dbReference type="HAMAP" id="MF_00930">
    <property type="entry name" value="GreB"/>
    <property type="match status" value="1"/>
</dbReference>
<dbReference type="SUPFAM" id="SSF54534">
    <property type="entry name" value="FKBP-like"/>
    <property type="match status" value="1"/>
</dbReference>
<evidence type="ECO:0000256" key="1">
    <source>
        <dbReference type="ARBA" id="ARBA00023015"/>
    </source>
</evidence>
<comment type="similarity">
    <text evidence="4">Belongs to the GreA/GreB family. GreB subfamily.</text>
</comment>
<feature type="domain" description="Transcription elongation factor GreA/GreB N-terminal" evidence="7">
    <location>
        <begin position="7"/>
        <end position="76"/>
    </location>
</feature>
<dbReference type="NCBIfam" id="TIGR01461">
    <property type="entry name" value="greB"/>
    <property type="match status" value="1"/>
</dbReference>
<dbReference type="InterPro" id="IPR001437">
    <property type="entry name" value="Tscrpt_elong_fac_GreA/B_C"/>
</dbReference>
<keyword evidence="3 4" id="KW-0804">Transcription</keyword>
<dbReference type="Pfam" id="PF01272">
    <property type="entry name" value="GreA_GreB"/>
    <property type="match status" value="1"/>
</dbReference>
<dbReference type="InterPro" id="IPR023459">
    <property type="entry name" value="Tscrpt_elong_fac_GreA/B_fam"/>
</dbReference>
<dbReference type="InterPro" id="IPR036805">
    <property type="entry name" value="Tscrpt_elong_fac_GreA/B_N_sf"/>
</dbReference>
<reference evidence="8" key="2">
    <citation type="submission" date="2021-04" db="EMBL/GenBank/DDBJ databases">
        <authorList>
            <person name="Gilroy R."/>
        </authorList>
    </citation>
    <scope>NUCLEOTIDE SEQUENCE</scope>
    <source>
        <strain evidence="8">USASDec5-558</strain>
    </source>
</reference>
<dbReference type="FunFam" id="3.10.50.30:FF:000001">
    <property type="entry name" value="Transcription elongation factor GreA"/>
    <property type="match status" value="1"/>
</dbReference>
<dbReference type="Gene3D" id="3.10.50.30">
    <property type="entry name" value="Transcription elongation factor, GreA/GreB, C-terminal domain"/>
    <property type="match status" value="1"/>
</dbReference>
<keyword evidence="2 4" id="KW-0238">DNA-binding</keyword>
<evidence type="ECO:0000256" key="3">
    <source>
        <dbReference type="ARBA" id="ARBA00023163"/>
    </source>
</evidence>
<evidence type="ECO:0000256" key="2">
    <source>
        <dbReference type="ARBA" id="ARBA00023125"/>
    </source>
</evidence>
<dbReference type="HAMAP" id="MF_00105">
    <property type="entry name" value="GreA_GreB"/>
    <property type="match status" value="1"/>
</dbReference>
<dbReference type="GO" id="GO:0070063">
    <property type="term" value="F:RNA polymerase binding"/>
    <property type="evidence" value="ECO:0007669"/>
    <property type="project" value="InterPro"/>
</dbReference>